<evidence type="ECO:0000259" key="7">
    <source>
        <dbReference type="Pfam" id="PF24986"/>
    </source>
</evidence>
<evidence type="ECO:0000256" key="1">
    <source>
        <dbReference type="ARBA" id="ARBA00022490"/>
    </source>
</evidence>
<evidence type="ECO:0000256" key="5">
    <source>
        <dbReference type="HAMAP-Rule" id="MF_00014"/>
    </source>
</evidence>
<dbReference type="Gene3D" id="2.40.30.60">
    <property type="entry name" value="RimM"/>
    <property type="match status" value="1"/>
</dbReference>
<keyword evidence="4 5" id="KW-0143">Chaperone</keyword>
<accession>A0AAU7LMQ7</accession>
<gene>
    <name evidence="5 8" type="primary">rimM</name>
    <name evidence="8" type="ORF">ABLV49_13285</name>
</gene>
<dbReference type="InterPro" id="IPR011961">
    <property type="entry name" value="RimM"/>
</dbReference>
<dbReference type="GO" id="GO:0005840">
    <property type="term" value="C:ribosome"/>
    <property type="evidence" value="ECO:0007669"/>
    <property type="project" value="InterPro"/>
</dbReference>
<protein>
    <recommendedName>
        <fullName evidence="5">Ribosome maturation factor RimM</fullName>
    </recommendedName>
</protein>
<dbReference type="InterPro" id="IPR056792">
    <property type="entry name" value="PRC_RimM"/>
</dbReference>
<comment type="subunit">
    <text evidence="5">Binds ribosomal protein uS19.</text>
</comment>
<evidence type="ECO:0000256" key="3">
    <source>
        <dbReference type="ARBA" id="ARBA00022552"/>
    </source>
</evidence>
<dbReference type="AlphaFoldDB" id="A0AAU7LMQ7"/>
<evidence type="ECO:0000259" key="6">
    <source>
        <dbReference type="Pfam" id="PF01782"/>
    </source>
</evidence>
<dbReference type="PANTHER" id="PTHR33692">
    <property type="entry name" value="RIBOSOME MATURATION FACTOR RIMM"/>
    <property type="match status" value="1"/>
</dbReference>
<evidence type="ECO:0000256" key="4">
    <source>
        <dbReference type="ARBA" id="ARBA00023186"/>
    </source>
</evidence>
<keyword evidence="3 5" id="KW-0698">rRNA processing</keyword>
<reference evidence="8" key="1">
    <citation type="submission" date="2024-05" db="EMBL/GenBank/DDBJ databases">
        <authorList>
            <person name="Bunk B."/>
            <person name="Swiderski J."/>
            <person name="Sproer C."/>
            <person name="Thiel V."/>
        </authorList>
    </citation>
    <scope>NUCLEOTIDE SEQUENCE</scope>
    <source>
        <strain evidence="8">DSM 17735</strain>
    </source>
</reference>
<comment type="subcellular location">
    <subcellularLocation>
        <location evidence="5">Cytoplasm</location>
    </subcellularLocation>
</comment>
<name>A0AAU7LMQ7_9BURK</name>
<dbReference type="Pfam" id="PF24986">
    <property type="entry name" value="PRC_RimM"/>
    <property type="match status" value="1"/>
</dbReference>
<feature type="domain" description="RimM N-terminal" evidence="6">
    <location>
        <begin position="23"/>
        <end position="114"/>
    </location>
</feature>
<proteinExistence type="inferred from homology"/>
<dbReference type="SUPFAM" id="SSF50447">
    <property type="entry name" value="Translation proteins"/>
    <property type="match status" value="1"/>
</dbReference>
<comment type="function">
    <text evidence="5">An accessory protein needed during the final step in the assembly of 30S ribosomal subunit, possibly for assembly of the head region. Essential for efficient processing of 16S rRNA. May be needed both before and after RbfA during the maturation of 16S rRNA. It has affinity for free ribosomal 30S subunits but not for 70S ribosomes.</text>
</comment>
<dbReference type="PANTHER" id="PTHR33692:SF1">
    <property type="entry name" value="RIBOSOME MATURATION FACTOR RIMM"/>
    <property type="match status" value="1"/>
</dbReference>
<dbReference type="GO" id="GO:0005737">
    <property type="term" value="C:cytoplasm"/>
    <property type="evidence" value="ECO:0007669"/>
    <property type="project" value="UniProtKB-SubCell"/>
</dbReference>
<dbReference type="GO" id="GO:0043022">
    <property type="term" value="F:ribosome binding"/>
    <property type="evidence" value="ECO:0007669"/>
    <property type="project" value="InterPro"/>
</dbReference>
<dbReference type="Gene3D" id="2.30.30.240">
    <property type="entry name" value="PRC-barrel domain"/>
    <property type="match status" value="1"/>
</dbReference>
<dbReference type="NCBIfam" id="TIGR02273">
    <property type="entry name" value="16S_RimM"/>
    <property type="match status" value="1"/>
</dbReference>
<keyword evidence="2 5" id="KW-0690">Ribosome biogenesis</keyword>
<feature type="domain" description="Ribosome maturation factor RimM PRC barrel" evidence="7">
    <location>
        <begin position="126"/>
        <end position="201"/>
    </location>
</feature>
<dbReference type="SUPFAM" id="SSF50346">
    <property type="entry name" value="PRC-barrel domain"/>
    <property type="match status" value="1"/>
</dbReference>
<dbReference type="HAMAP" id="MF_00014">
    <property type="entry name" value="Ribosome_mat_RimM"/>
    <property type="match status" value="1"/>
</dbReference>
<dbReference type="InterPro" id="IPR002676">
    <property type="entry name" value="RimM_N"/>
</dbReference>
<dbReference type="InterPro" id="IPR036976">
    <property type="entry name" value="RimM_N_sf"/>
</dbReference>
<evidence type="ECO:0000256" key="2">
    <source>
        <dbReference type="ARBA" id="ARBA00022517"/>
    </source>
</evidence>
<comment type="similarity">
    <text evidence="5">Belongs to the RimM family.</text>
</comment>
<sequence length="202" mass="21863">MLPGLQSSLGLTSSSLPDDALEVGRILDAWGVKGWVKIQPHSTDPEALFSAKTWYLQAPDVKFRPGFSLFSGTVSLKVDEAKIHSGAVVAKFSGLDDRDAAEALRGTRIFLSRSSFPAASADEYYWVDLIGLNVLNREGVALGCVRDLMATGPHSVLCVEYTSTQEDGTSATAERMIPFVAAYVDKVDIAGKCITVDWQPDY</sequence>
<dbReference type="GO" id="GO:0042274">
    <property type="term" value="P:ribosomal small subunit biogenesis"/>
    <property type="evidence" value="ECO:0007669"/>
    <property type="project" value="UniProtKB-UniRule"/>
</dbReference>
<organism evidence="8">
    <name type="scientific">Polaromonas hydrogenivorans</name>
    <dbReference type="NCBI Taxonomy" id="335476"/>
    <lineage>
        <taxon>Bacteria</taxon>
        <taxon>Pseudomonadati</taxon>
        <taxon>Pseudomonadota</taxon>
        <taxon>Betaproteobacteria</taxon>
        <taxon>Burkholderiales</taxon>
        <taxon>Comamonadaceae</taxon>
        <taxon>Polaromonas</taxon>
    </lineage>
</organism>
<evidence type="ECO:0000313" key="8">
    <source>
        <dbReference type="EMBL" id="XBP68876.1"/>
    </source>
</evidence>
<dbReference type="EMBL" id="CP157675">
    <property type="protein sequence ID" value="XBP68876.1"/>
    <property type="molecule type" value="Genomic_DNA"/>
</dbReference>
<dbReference type="Pfam" id="PF01782">
    <property type="entry name" value="RimM"/>
    <property type="match status" value="1"/>
</dbReference>
<comment type="domain">
    <text evidence="5">The PRC barrel domain binds ribosomal protein uS19.</text>
</comment>
<dbReference type="GO" id="GO:0006364">
    <property type="term" value="P:rRNA processing"/>
    <property type="evidence" value="ECO:0007669"/>
    <property type="project" value="UniProtKB-UniRule"/>
</dbReference>
<dbReference type="InterPro" id="IPR011033">
    <property type="entry name" value="PRC_barrel-like_sf"/>
</dbReference>
<keyword evidence="1 5" id="KW-0963">Cytoplasm</keyword>
<dbReference type="InterPro" id="IPR009000">
    <property type="entry name" value="Transl_B-barrel_sf"/>
</dbReference>
<dbReference type="RefSeq" id="WP_349277067.1">
    <property type="nucleotide sequence ID" value="NZ_CBCSCU010000014.1"/>
</dbReference>